<evidence type="ECO:0000313" key="1">
    <source>
        <dbReference type="EMBL" id="TBU33656.1"/>
    </source>
</evidence>
<gene>
    <name evidence="1" type="ORF">BD311DRAFT_844768</name>
</gene>
<dbReference type="AlphaFoldDB" id="A0A4Q9N4C5"/>
<dbReference type="Proteomes" id="UP000292957">
    <property type="component" value="Unassembled WGS sequence"/>
</dbReference>
<proteinExistence type="predicted"/>
<reference evidence="1" key="1">
    <citation type="submission" date="2019-01" db="EMBL/GenBank/DDBJ databases">
        <title>Draft genome sequences of three monokaryotic isolates of the white-rot basidiomycete fungus Dichomitus squalens.</title>
        <authorList>
            <consortium name="DOE Joint Genome Institute"/>
            <person name="Lopez S.C."/>
            <person name="Andreopoulos B."/>
            <person name="Pangilinan J."/>
            <person name="Lipzen A."/>
            <person name="Riley R."/>
            <person name="Ahrendt S."/>
            <person name="Ng V."/>
            <person name="Barry K."/>
            <person name="Daum C."/>
            <person name="Grigoriev I.V."/>
            <person name="Hilden K.S."/>
            <person name="Makela M.R."/>
            <person name="de Vries R.P."/>
        </authorList>
    </citation>
    <scope>NUCLEOTIDE SEQUENCE [LARGE SCALE GENOMIC DNA]</scope>
    <source>
        <strain evidence="1">OM18370.1</strain>
    </source>
</reference>
<sequence length="72" mass="8091">MGPVIPTEVVERVIDNLWDDVSTLHNFSLTCRDLAPRSRYHILSKIRIVGQGQLNSVLNLLNANPDIPSLVR</sequence>
<protein>
    <recommendedName>
        <fullName evidence="2">F-box domain-containing protein</fullName>
    </recommendedName>
</protein>
<organism evidence="1">
    <name type="scientific">Dichomitus squalens</name>
    <dbReference type="NCBI Taxonomy" id="114155"/>
    <lineage>
        <taxon>Eukaryota</taxon>
        <taxon>Fungi</taxon>
        <taxon>Dikarya</taxon>
        <taxon>Basidiomycota</taxon>
        <taxon>Agaricomycotina</taxon>
        <taxon>Agaricomycetes</taxon>
        <taxon>Polyporales</taxon>
        <taxon>Polyporaceae</taxon>
        <taxon>Dichomitus</taxon>
    </lineage>
</organism>
<name>A0A4Q9N4C5_9APHY</name>
<evidence type="ECO:0008006" key="2">
    <source>
        <dbReference type="Google" id="ProtNLM"/>
    </source>
</evidence>
<dbReference type="EMBL" id="ML143390">
    <property type="protein sequence ID" value="TBU33656.1"/>
    <property type="molecule type" value="Genomic_DNA"/>
</dbReference>
<dbReference type="OrthoDB" id="2798901at2759"/>
<accession>A0A4Q9N4C5</accession>